<dbReference type="EMBL" id="LUKF01000001">
    <property type="protein sequence ID" value="KYG70441.1"/>
    <property type="molecule type" value="Genomic_DNA"/>
</dbReference>
<dbReference type="AlphaFoldDB" id="A0A150WVG7"/>
<accession>A0A150WVG7</accession>
<protein>
    <submittedName>
        <fullName evidence="1">Uncharacterized protein</fullName>
    </submittedName>
</protein>
<proteinExistence type="predicted"/>
<name>A0A150WVG7_BDEBC</name>
<reference evidence="1 2" key="1">
    <citation type="submission" date="2016-03" db="EMBL/GenBank/DDBJ databases">
        <authorList>
            <person name="Ploux O."/>
        </authorList>
    </citation>
    <scope>NUCLEOTIDE SEQUENCE [LARGE SCALE GENOMIC DNA]</scope>
    <source>
        <strain evidence="1 2">BER2</strain>
    </source>
</reference>
<evidence type="ECO:0000313" key="1">
    <source>
        <dbReference type="EMBL" id="KYG70441.1"/>
    </source>
</evidence>
<dbReference type="PROSITE" id="PS51257">
    <property type="entry name" value="PROKAR_LIPOPROTEIN"/>
    <property type="match status" value="1"/>
</dbReference>
<evidence type="ECO:0000313" key="2">
    <source>
        <dbReference type="Proteomes" id="UP000075391"/>
    </source>
</evidence>
<organism evidence="1 2">
    <name type="scientific">Bdellovibrio bacteriovorus</name>
    <dbReference type="NCBI Taxonomy" id="959"/>
    <lineage>
        <taxon>Bacteria</taxon>
        <taxon>Pseudomonadati</taxon>
        <taxon>Bdellovibrionota</taxon>
        <taxon>Bdellovibrionia</taxon>
        <taxon>Bdellovibrionales</taxon>
        <taxon>Pseudobdellovibrionaceae</taxon>
        <taxon>Bdellovibrio</taxon>
    </lineage>
</organism>
<comment type="caution">
    <text evidence="1">The sequence shown here is derived from an EMBL/GenBank/DDBJ whole genome shotgun (WGS) entry which is preliminary data.</text>
</comment>
<dbReference type="RefSeq" id="WP_063242226.1">
    <property type="nucleotide sequence ID" value="NZ_LUKF01000001.1"/>
</dbReference>
<dbReference type="OrthoDB" id="5287204at2"/>
<dbReference type="Proteomes" id="UP000075391">
    <property type="component" value="Unassembled WGS sequence"/>
</dbReference>
<sequence length="855" mass="95801">MKTSIKILISSVLALSACAPKPEERRFETPRNAFGPKSQDADLNARLRSFNRETPPLVWQGTVSTADLFEQAENLIALGNLRDDEVLKNKGLQWIQSFYAQPGATTMVPLAQTPFASLAAAQTQEEVRKTLSEVSVDLERSRLILSGNILQLGRSYPWPQQPETLSSLLLHVERFTEALLGSIDTLDMPEMIKEGVKTELQLQTKPLFADIQRLMQDLQNAKTLTQTLNLVEKVIKDFEVTVPSELQKSLQQGRLISTGLDAIQDEPQAGLTVLVDIWRILTPEEKASYFKPVNEDLYDFLTNQDDKELDCLRKDGCSGGLFKGIAKKIFILPKIKKYGLQQLRQEMNEKTKGYVYSEIEKFAQNFVKELPAIFVEKIDAGLVEKSKELTNVQSNYGDYIKNLFAKWSEKVLPETKGHVAGFEASQVKIQLSNKAAFSVQPQGSISEIQADNIGPSLAANSLLLEYSQPETALSFQAALSQVNKLVSIGGYRDVNGNLIPALLSPVEAVKAPLDIMNLNESEHSYRIPDKIQLQDGFHANEEIAYEKNFSAEAFASQIHGLSRMMRVMADWKETNFDKALGNIKAQELTSEIQAEALNRSLFPKDMLFTLNLGDVAVLLQDITKKSTPVFLLTLDKKLLWADQYTTTTETAVMGGIVDIKAGRKSNAVKTRDMAKFILAIAEFLEATEGVENTKSSILLEKDAEGLNALETLVEGRRDLKLLTVALANFLSNQLMNEKSLLPSYYYLNKLQPSNNPEVNAEEQALSLRALLKAAEVTELETYKWSALEIYYGMNKHLYNDKEGFYVHGDGTKLDFPQKVNVILALETVRPHLNKESRQQLDKIQLPWIRSLQSLK</sequence>
<gene>
    <name evidence="1" type="ORF">AZI85_00360</name>
</gene>